<dbReference type="PANTHER" id="PTHR30619">
    <property type="entry name" value="DNA INTERNALIZATION/COMPETENCE PROTEIN COMEC/REC2"/>
    <property type="match status" value="1"/>
</dbReference>
<proteinExistence type="predicted"/>
<feature type="transmembrane region" description="Helical" evidence="6">
    <location>
        <begin position="44"/>
        <end position="61"/>
    </location>
</feature>
<feature type="transmembrane region" description="Helical" evidence="6">
    <location>
        <begin position="176"/>
        <end position="209"/>
    </location>
</feature>
<reference evidence="8 9" key="1">
    <citation type="journal article" date="2016" name="Nat. Commun.">
        <title>Thousands of microbial genomes shed light on interconnected biogeochemical processes in an aquifer system.</title>
        <authorList>
            <person name="Anantharaman K."/>
            <person name="Brown C.T."/>
            <person name="Hug L.A."/>
            <person name="Sharon I."/>
            <person name="Castelle C.J."/>
            <person name="Probst A.J."/>
            <person name="Thomas B.C."/>
            <person name="Singh A."/>
            <person name="Wilkins M.J."/>
            <person name="Karaoz U."/>
            <person name="Brodie E.L."/>
            <person name="Williams K.H."/>
            <person name="Hubbard S.S."/>
            <person name="Banfield J.F."/>
        </authorList>
    </citation>
    <scope>NUCLEOTIDE SEQUENCE [LARGE SCALE GENOMIC DNA]</scope>
</reference>
<sequence>MGSGFRADPSVEAVANSPSKSLALALGAFCVGVALGPAWDAIGASVPIVIGITAILLNLFARSRTMIVISVALALFALGGVRTQGAPWTVALPDQASDVRELVAHEMAVALSEPHASFLTGLIFGGSSDLPDGLREAFRTTGTSHILSASGYNVSLFTFYFFNWVITTPLARRRGIWATAILLVVYALGAGASAAVLRATLMGAVILVGAAVRRRAKMGNALLLAVALMLLFDPTLLWGDVGFQLSVVATSAMIFWAPAFARRVAFLPKKFGIRDSFGGSIAAIIATTPIVLWWFGTVSLVAPLANLAVLPMVPYAMASGLIGLAATIYDPGIGQIISLPAWAFSSVILHVVSWLEALPLASVSVPFAHAAAAVSAAVIFFVWLRVRRA</sequence>
<evidence type="ECO:0000256" key="4">
    <source>
        <dbReference type="ARBA" id="ARBA00022989"/>
    </source>
</evidence>
<dbReference type="Pfam" id="PF03772">
    <property type="entry name" value="Competence"/>
    <property type="match status" value="1"/>
</dbReference>
<name>A0A1F7TNU7_9BACT</name>
<dbReference type="InterPro" id="IPR004477">
    <property type="entry name" value="ComEC_N"/>
</dbReference>
<dbReference type="AlphaFoldDB" id="A0A1F7TNU7"/>
<feature type="transmembrane region" description="Helical" evidence="6">
    <location>
        <begin position="308"/>
        <end position="329"/>
    </location>
</feature>
<evidence type="ECO:0000313" key="8">
    <source>
        <dbReference type="EMBL" id="OGL67214.1"/>
    </source>
</evidence>
<gene>
    <name evidence="8" type="ORF">A2856_04110</name>
</gene>
<evidence type="ECO:0000259" key="7">
    <source>
        <dbReference type="Pfam" id="PF03772"/>
    </source>
</evidence>
<feature type="transmembrane region" description="Helical" evidence="6">
    <location>
        <begin position="277"/>
        <end position="296"/>
    </location>
</feature>
<keyword evidence="3 6" id="KW-0812">Transmembrane</keyword>
<dbReference type="STRING" id="1802385.A2856_04110"/>
<keyword evidence="2" id="KW-1003">Cell membrane</keyword>
<keyword evidence="5 6" id="KW-0472">Membrane</keyword>
<evidence type="ECO:0000256" key="3">
    <source>
        <dbReference type="ARBA" id="ARBA00022692"/>
    </source>
</evidence>
<dbReference type="GO" id="GO:0005886">
    <property type="term" value="C:plasma membrane"/>
    <property type="evidence" value="ECO:0007669"/>
    <property type="project" value="UniProtKB-SubCell"/>
</dbReference>
<accession>A0A1F7TNU7</accession>
<dbReference type="InterPro" id="IPR052159">
    <property type="entry name" value="Competence_DNA_uptake"/>
</dbReference>
<evidence type="ECO:0000256" key="1">
    <source>
        <dbReference type="ARBA" id="ARBA00004651"/>
    </source>
</evidence>
<evidence type="ECO:0000256" key="2">
    <source>
        <dbReference type="ARBA" id="ARBA00022475"/>
    </source>
</evidence>
<feature type="transmembrane region" description="Helical" evidence="6">
    <location>
        <begin position="367"/>
        <end position="386"/>
    </location>
</feature>
<feature type="domain" description="ComEC/Rec2-related protein" evidence="7">
    <location>
        <begin position="122"/>
        <end position="385"/>
    </location>
</feature>
<feature type="transmembrane region" description="Helical" evidence="6">
    <location>
        <begin position="145"/>
        <end position="164"/>
    </location>
</feature>
<evidence type="ECO:0000313" key="9">
    <source>
        <dbReference type="Proteomes" id="UP000177885"/>
    </source>
</evidence>
<dbReference type="PANTHER" id="PTHR30619:SF1">
    <property type="entry name" value="RECOMBINATION PROTEIN 2"/>
    <property type="match status" value="1"/>
</dbReference>
<protein>
    <recommendedName>
        <fullName evidence="7">ComEC/Rec2-related protein domain-containing protein</fullName>
    </recommendedName>
</protein>
<dbReference type="NCBIfam" id="TIGR00360">
    <property type="entry name" value="ComEC_N-term"/>
    <property type="match status" value="1"/>
</dbReference>
<evidence type="ECO:0000256" key="6">
    <source>
        <dbReference type="SAM" id="Phobius"/>
    </source>
</evidence>
<comment type="subcellular location">
    <subcellularLocation>
        <location evidence="1">Cell membrane</location>
        <topology evidence="1">Multi-pass membrane protein</topology>
    </subcellularLocation>
</comment>
<keyword evidence="4 6" id="KW-1133">Transmembrane helix</keyword>
<dbReference type="Proteomes" id="UP000177885">
    <property type="component" value="Unassembled WGS sequence"/>
</dbReference>
<feature type="transmembrane region" description="Helical" evidence="6">
    <location>
        <begin position="221"/>
        <end position="239"/>
    </location>
</feature>
<organism evidence="8 9">
    <name type="scientific">Candidatus Uhrbacteria bacterium RIFCSPHIGHO2_01_FULL_63_20</name>
    <dbReference type="NCBI Taxonomy" id="1802385"/>
    <lineage>
        <taxon>Bacteria</taxon>
        <taxon>Candidatus Uhriibacteriota</taxon>
    </lineage>
</organism>
<evidence type="ECO:0000256" key="5">
    <source>
        <dbReference type="ARBA" id="ARBA00023136"/>
    </source>
</evidence>
<comment type="caution">
    <text evidence="8">The sequence shown here is derived from an EMBL/GenBank/DDBJ whole genome shotgun (WGS) entry which is preliminary data.</text>
</comment>
<dbReference type="EMBL" id="MGDT01000003">
    <property type="protein sequence ID" value="OGL67214.1"/>
    <property type="molecule type" value="Genomic_DNA"/>
</dbReference>
<feature type="transmembrane region" description="Helical" evidence="6">
    <location>
        <begin position="245"/>
        <end position="265"/>
    </location>
</feature>
<feature type="transmembrane region" description="Helical" evidence="6">
    <location>
        <begin position="336"/>
        <end position="355"/>
    </location>
</feature>